<feature type="non-terminal residue" evidence="4">
    <location>
        <position position="303"/>
    </location>
</feature>
<evidence type="ECO:0000256" key="2">
    <source>
        <dbReference type="SAM" id="MobiDB-lite"/>
    </source>
</evidence>
<proteinExistence type="predicted"/>
<evidence type="ECO:0000313" key="4">
    <source>
        <dbReference type="EMBL" id="SVC89760.1"/>
    </source>
</evidence>
<dbReference type="Pfam" id="PF13620">
    <property type="entry name" value="CarboxypepD_reg"/>
    <property type="match status" value="1"/>
</dbReference>
<dbReference type="Pfam" id="PF07715">
    <property type="entry name" value="Plug"/>
    <property type="match status" value="1"/>
</dbReference>
<dbReference type="AlphaFoldDB" id="A0A382QXV7"/>
<dbReference type="EMBL" id="UINC01117375">
    <property type="protein sequence ID" value="SVC89760.1"/>
    <property type="molecule type" value="Genomic_DNA"/>
</dbReference>
<accession>A0A382QXV7</accession>
<protein>
    <recommendedName>
        <fullName evidence="3">TonB-dependent receptor plug domain-containing protein</fullName>
    </recommendedName>
</protein>
<dbReference type="PROSITE" id="PS52016">
    <property type="entry name" value="TONB_DEPENDENT_REC_3"/>
    <property type="match status" value="1"/>
</dbReference>
<dbReference type="InterPro" id="IPR039426">
    <property type="entry name" value="TonB-dep_rcpt-like"/>
</dbReference>
<name>A0A382QXV7_9ZZZZ</name>
<evidence type="ECO:0000256" key="1">
    <source>
        <dbReference type="ARBA" id="ARBA00022729"/>
    </source>
</evidence>
<dbReference type="PANTHER" id="PTHR30069">
    <property type="entry name" value="TONB-DEPENDENT OUTER MEMBRANE RECEPTOR"/>
    <property type="match status" value="1"/>
</dbReference>
<dbReference type="PANTHER" id="PTHR30069:SF29">
    <property type="entry name" value="HEMOGLOBIN AND HEMOGLOBIN-HAPTOGLOBIN-BINDING PROTEIN 1-RELATED"/>
    <property type="match status" value="1"/>
</dbReference>
<dbReference type="InterPro" id="IPR012910">
    <property type="entry name" value="Plug_dom"/>
</dbReference>
<dbReference type="SUPFAM" id="SSF56935">
    <property type="entry name" value="Porins"/>
    <property type="match status" value="1"/>
</dbReference>
<dbReference type="GO" id="GO:0015344">
    <property type="term" value="F:siderophore uptake transmembrane transporter activity"/>
    <property type="evidence" value="ECO:0007669"/>
    <property type="project" value="TreeGrafter"/>
</dbReference>
<dbReference type="InterPro" id="IPR037066">
    <property type="entry name" value="Plug_dom_sf"/>
</dbReference>
<feature type="region of interest" description="Disordered" evidence="2">
    <location>
        <begin position="1"/>
        <end position="22"/>
    </location>
</feature>
<sequence>MSFAQRGGHGGGGWSRQSQTDPAKVPKIGVVYGTVVDSTSGTPIPYASVSIINNRSNTIMTGGITNEDGEFHIKEIAIGRHKIVIEYIGYKKQELGPYTFMPYGDKKEYNLDKIVLSQTTLQMAGIDVEGERPLFVQTAEKRIFNVEKNSLTTGGNAIDALRQVPGVEVDPDDNISLRGSSKVNLMIDGKPSSIAGGDIKSLLQSVPAANIADIEVMTNPGAKYDPEGMAGIINIVLKENKFAGLNGNINTGAIINRGDTNLSGQVNYRTTTFNSFINLGMNERKRISDGSSLRTMQFPGFKN</sequence>
<dbReference type="SUPFAM" id="SSF49464">
    <property type="entry name" value="Carboxypeptidase regulatory domain-like"/>
    <property type="match status" value="1"/>
</dbReference>
<gene>
    <name evidence="4" type="ORF">METZ01_LOCUS342614</name>
</gene>
<reference evidence="4" key="1">
    <citation type="submission" date="2018-05" db="EMBL/GenBank/DDBJ databases">
        <authorList>
            <person name="Lanie J.A."/>
            <person name="Ng W.-L."/>
            <person name="Kazmierczak K.M."/>
            <person name="Andrzejewski T.M."/>
            <person name="Davidsen T.M."/>
            <person name="Wayne K.J."/>
            <person name="Tettelin H."/>
            <person name="Glass J.I."/>
            <person name="Rusch D."/>
            <person name="Podicherti R."/>
            <person name="Tsui H.-C.T."/>
            <person name="Winkler M.E."/>
        </authorList>
    </citation>
    <scope>NUCLEOTIDE SEQUENCE</scope>
</reference>
<feature type="domain" description="TonB-dependent receptor plug" evidence="3">
    <location>
        <begin position="154"/>
        <end position="232"/>
    </location>
</feature>
<organism evidence="4">
    <name type="scientific">marine metagenome</name>
    <dbReference type="NCBI Taxonomy" id="408172"/>
    <lineage>
        <taxon>unclassified sequences</taxon>
        <taxon>metagenomes</taxon>
        <taxon>ecological metagenomes</taxon>
    </lineage>
</organism>
<evidence type="ECO:0000259" key="3">
    <source>
        <dbReference type="Pfam" id="PF07715"/>
    </source>
</evidence>
<keyword evidence="1" id="KW-0732">Signal</keyword>
<dbReference type="GO" id="GO:0044718">
    <property type="term" value="P:siderophore transmembrane transport"/>
    <property type="evidence" value="ECO:0007669"/>
    <property type="project" value="TreeGrafter"/>
</dbReference>
<dbReference type="Gene3D" id="2.170.130.10">
    <property type="entry name" value="TonB-dependent receptor, plug domain"/>
    <property type="match status" value="1"/>
</dbReference>
<dbReference type="InterPro" id="IPR008969">
    <property type="entry name" value="CarboxyPept-like_regulatory"/>
</dbReference>
<dbReference type="Gene3D" id="2.60.40.1120">
    <property type="entry name" value="Carboxypeptidase-like, regulatory domain"/>
    <property type="match status" value="1"/>
</dbReference>